<keyword evidence="2" id="KW-0812">Transmembrane</keyword>
<evidence type="ECO:0000256" key="2">
    <source>
        <dbReference type="SAM" id="Phobius"/>
    </source>
</evidence>
<reference evidence="3 4" key="1">
    <citation type="submission" date="2013-08" db="EMBL/GenBank/DDBJ databases">
        <title>Genome sequencing of Cellulomonas carbonis T26.</title>
        <authorList>
            <person name="Chen F."/>
            <person name="Li Y."/>
            <person name="Wang G."/>
        </authorList>
    </citation>
    <scope>NUCLEOTIDE SEQUENCE [LARGE SCALE GENOMIC DNA]</scope>
    <source>
        <strain evidence="3 4">T26</strain>
    </source>
</reference>
<proteinExistence type="predicted"/>
<evidence type="ECO:0000256" key="1">
    <source>
        <dbReference type="SAM" id="MobiDB-lite"/>
    </source>
</evidence>
<dbReference type="Proteomes" id="UP000029839">
    <property type="component" value="Unassembled WGS sequence"/>
</dbReference>
<feature type="transmembrane region" description="Helical" evidence="2">
    <location>
        <begin position="77"/>
        <end position="99"/>
    </location>
</feature>
<feature type="transmembrane region" description="Helical" evidence="2">
    <location>
        <begin position="105"/>
        <end position="123"/>
    </location>
</feature>
<keyword evidence="2" id="KW-0472">Membrane</keyword>
<evidence type="ECO:0000313" key="4">
    <source>
        <dbReference type="Proteomes" id="UP000029839"/>
    </source>
</evidence>
<gene>
    <name evidence="3" type="ORF">N868_14645</name>
</gene>
<comment type="caution">
    <text evidence="3">The sequence shown here is derived from an EMBL/GenBank/DDBJ whole genome shotgun (WGS) entry which is preliminary data.</text>
</comment>
<dbReference type="AlphaFoldDB" id="A0A0A0BRC2"/>
<name>A0A0A0BRC2_9CELL</name>
<dbReference type="EMBL" id="AXCY01000047">
    <property type="protein sequence ID" value="KGM10521.1"/>
    <property type="molecule type" value="Genomic_DNA"/>
</dbReference>
<organism evidence="3 4">
    <name type="scientific">Cellulomonas carbonis T26</name>
    <dbReference type="NCBI Taxonomy" id="947969"/>
    <lineage>
        <taxon>Bacteria</taxon>
        <taxon>Bacillati</taxon>
        <taxon>Actinomycetota</taxon>
        <taxon>Actinomycetes</taxon>
        <taxon>Micrococcales</taxon>
        <taxon>Cellulomonadaceae</taxon>
        <taxon>Cellulomonas</taxon>
    </lineage>
</organism>
<sequence>MAARPDDADEPDAVAPRDDEQGTGPDPDDVDRRWEEIVADLRGGGDPRTWTPDPAVEEQEEHFEPPDPGPVLGGDPLLTMAWAVVVAVPALFLLALVAWHDLPRVVLQVAAAGFVAAVALLLWRMPDRRDDDGPGAVV</sequence>
<protein>
    <submittedName>
        <fullName evidence="3">Membrane protein</fullName>
    </submittedName>
</protein>
<keyword evidence="4" id="KW-1185">Reference proteome</keyword>
<reference evidence="3 4" key="2">
    <citation type="journal article" date="2015" name="Stand. Genomic Sci.">
        <title>Draft genome sequence of Cellulomonas carbonis T26(T) and comparative analysis of six Cellulomonas genomes.</title>
        <authorList>
            <person name="Zhuang W."/>
            <person name="Zhang S."/>
            <person name="Xia X."/>
            <person name="Wang G."/>
        </authorList>
    </citation>
    <scope>NUCLEOTIDE SEQUENCE [LARGE SCALE GENOMIC DNA]</scope>
    <source>
        <strain evidence="3 4">T26</strain>
    </source>
</reference>
<accession>A0A0A0BRC2</accession>
<evidence type="ECO:0000313" key="3">
    <source>
        <dbReference type="EMBL" id="KGM10521.1"/>
    </source>
</evidence>
<feature type="region of interest" description="Disordered" evidence="1">
    <location>
        <begin position="1"/>
        <end position="70"/>
    </location>
</feature>
<keyword evidence="2" id="KW-1133">Transmembrane helix</keyword>
<dbReference type="RefSeq" id="WP_152605660.1">
    <property type="nucleotide sequence ID" value="NZ_AXCY01000047.1"/>
</dbReference>
<dbReference type="OrthoDB" id="5147993at2"/>